<protein>
    <submittedName>
        <fullName evidence="3">Uncharacterized protein</fullName>
    </submittedName>
</protein>
<feature type="coiled-coil region" evidence="1">
    <location>
        <begin position="396"/>
        <end position="423"/>
    </location>
</feature>
<feature type="region of interest" description="Disordered" evidence="2">
    <location>
        <begin position="347"/>
        <end position="385"/>
    </location>
</feature>
<sequence length="464" mass="51216">MGGYSGPISRELPLAANTRDSSNHGPRPMEASSSSSNIKMEPDSNLDIATDSGPASTAISTNTASDDGTEDTGDSTDDSDVLPNLAEIHEFIETHPVNEEYDLLDNLPVDEDYIFDKVQEEIPNHHAEILFLGEAHGVQSWAHLKYTVTGESMTFYAYDTDTSEFYTTKDIGLLHLMYPYRVYQDMGYGSRSKQYLVAFIRYIYREARKIDEPLVPSTQIVLVAALKEIALNYIKQGGALAVPDIERPSRLPSGRNSVYMELPRGTPPPRFRKYIAQAHLETSSALQSTTQLPTRSMATLSNSPASLASRKRPAPEDENMILSTDQASQASGKLPASENKGAILTIAPASLGGRRPPVPKNEGTVLSKSPASLAGRKRPAPEEDNTDEDFKLWVEHQKLADQRQALREKRIQLSADKAKIEQEIAQTVADDLLLENHQEYLKTGKTAKWVLVQGIKFGTRPKST</sequence>
<keyword evidence="1" id="KW-0175">Coiled coil</keyword>
<feature type="compositionally biased region" description="Acidic residues" evidence="2">
    <location>
        <begin position="67"/>
        <end position="80"/>
    </location>
</feature>
<dbReference type="Proteomes" id="UP001280581">
    <property type="component" value="Unassembled WGS sequence"/>
</dbReference>
<proteinExistence type="predicted"/>
<evidence type="ECO:0000313" key="4">
    <source>
        <dbReference type="Proteomes" id="UP001280581"/>
    </source>
</evidence>
<name>A0AAN6RFC9_9PLEO</name>
<evidence type="ECO:0000256" key="2">
    <source>
        <dbReference type="SAM" id="MobiDB-lite"/>
    </source>
</evidence>
<reference evidence="3 4" key="1">
    <citation type="submission" date="2021-02" db="EMBL/GenBank/DDBJ databases">
        <title>Genome assembly of Pseudopithomyces chartarum.</title>
        <authorList>
            <person name="Jauregui R."/>
            <person name="Singh J."/>
            <person name="Voisey C."/>
        </authorList>
    </citation>
    <scope>NUCLEOTIDE SEQUENCE [LARGE SCALE GENOMIC DNA]</scope>
    <source>
        <strain evidence="3 4">AGR01</strain>
    </source>
</reference>
<feature type="region of interest" description="Disordered" evidence="2">
    <location>
        <begin position="285"/>
        <end position="315"/>
    </location>
</feature>
<dbReference type="AlphaFoldDB" id="A0AAN6RFC9"/>
<gene>
    <name evidence="3" type="ORF">GRF29_103g862059</name>
</gene>
<feature type="region of interest" description="Disordered" evidence="2">
    <location>
        <begin position="1"/>
        <end position="81"/>
    </location>
</feature>
<organism evidence="3 4">
    <name type="scientific">Pseudopithomyces chartarum</name>
    <dbReference type="NCBI Taxonomy" id="1892770"/>
    <lineage>
        <taxon>Eukaryota</taxon>
        <taxon>Fungi</taxon>
        <taxon>Dikarya</taxon>
        <taxon>Ascomycota</taxon>
        <taxon>Pezizomycotina</taxon>
        <taxon>Dothideomycetes</taxon>
        <taxon>Pleosporomycetidae</taxon>
        <taxon>Pleosporales</taxon>
        <taxon>Massarineae</taxon>
        <taxon>Didymosphaeriaceae</taxon>
        <taxon>Pseudopithomyces</taxon>
    </lineage>
</organism>
<evidence type="ECO:0000256" key="1">
    <source>
        <dbReference type="SAM" id="Coils"/>
    </source>
</evidence>
<comment type="caution">
    <text evidence="3">The sequence shown here is derived from an EMBL/GenBank/DDBJ whole genome shotgun (WGS) entry which is preliminary data.</text>
</comment>
<evidence type="ECO:0000313" key="3">
    <source>
        <dbReference type="EMBL" id="KAK3207381.1"/>
    </source>
</evidence>
<feature type="compositionally biased region" description="Polar residues" evidence="2">
    <location>
        <begin position="285"/>
        <end position="306"/>
    </location>
</feature>
<feature type="compositionally biased region" description="Polar residues" evidence="2">
    <location>
        <begin position="53"/>
        <end position="64"/>
    </location>
</feature>
<dbReference type="EMBL" id="WVTA01000009">
    <property type="protein sequence ID" value="KAK3207381.1"/>
    <property type="molecule type" value="Genomic_DNA"/>
</dbReference>
<accession>A0AAN6RFC9</accession>
<keyword evidence="4" id="KW-1185">Reference proteome</keyword>